<keyword evidence="2" id="KW-1185">Reference proteome</keyword>
<dbReference type="Proteomes" id="UP000198362">
    <property type="component" value="Unassembled WGS sequence"/>
</dbReference>
<evidence type="ECO:0000313" key="1">
    <source>
        <dbReference type="EMBL" id="SNT64167.1"/>
    </source>
</evidence>
<evidence type="ECO:0000313" key="2">
    <source>
        <dbReference type="Proteomes" id="UP000198362"/>
    </source>
</evidence>
<name>A0A239PAR2_9ACTN</name>
<dbReference type="AlphaFoldDB" id="A0A239PAR2"/>
<proteinExistence type="predicted"/>
<organism evidence="1 2">
    <name type="scientific">Asanoa hainanensis</name>
    <dbReference type="NCBI Taxonomy" id="560556"/>
    <lineage>
        <taxon>Bacteria</taxon>
        <taxon>Bacillati</taxon>
        <taxon>Actinomycetota</taxon>
        <taxon>Actinomycetes</taxon>
        <taxon>Micromonosporales</taxon>
        <taxon>Micromonosporaceae</taxon>
        <taxon>Asanoa</taxon>
    </lineage>
</organism>
<protein>
    <submittedName>
        <fullName evidence="1">Uncharacterized protein</fullName>
    </submittedName>
</protein>
<gene>
    <name evidence="1" type="ORF">SAMN05421812_116127</name>
</gene>
<reference evidence="1 2" key="1">
    <citation type="submission" date="2017-06" db="EMBL/GenBank/DDBJ databases">
        <authorList>
            <person name="Kim H.J."/>
            <person name="Triplett B.A."/>
        </authorList>
    </citation>
    <scope>NUCLEOTIDE SEQUENCE [LARGE SCALE GENOMIC DNA]</scope>
    <source>
        <strain evidence="1 2">CGMCC 4.5593</strain>
    </source>
</reference>
<dbReference type="EMBL" id="FZPH01000016">
    <property type="protein sequence ID" value="SNT64167.1"/>
    <property type="molecule type" value="Genomic_DNA"/>
</dbReference>
<dbReference type="RefSeq" id="WP_245871313.1">
    <property type="nucleotide sequence ID" value="NZ_FZPH01000016.1"/>
</dbReference>
<sequence>MAEHSQSRAPTPTVIATLCTTGTCPTVYQTPDGTYLVQGRPVEPASVGIDVPADEALVEIPESLVDLLRAGGRRIE</sequence>
<accession>A0A239PAR2</accession>